<keyword evidence="6" id="KW-0547">Nucleotide-binding</keyword>
<comment type="subcellular location">
    <subcellularLocation>
        <location evidence="2">Nucleus</location>
    </subcellularLocation>
</comment>
<dbReference type="GeneID" id="105055234"/>
<evidence type="ECO:0000256" key="11">
    <source>
        <dbReference type="ARBA" id="ARBA00023004"/>
    </source>
</evidence>
<reference evidence="20" key="1">
    <citation type="submission" date="2025-08" db="UniProtKB">
        <authorList>
            <consortium name="RefSeq"/>
        </authorList>
    </citation>
    <scope>IDENTIFICATION</scope>
</reference>
<keyword evidence="4" id="KW-0004">4Fe-4S</keyword>
<dbReference type="GO" id="GO:0005524">
    <property type="term" value="F:ATP binding"/>
    <property type="evidence" value="ECO:0007669"/>
    <property type="project" value="UniProtKB-KW"/>
</dbReference>
<evidence type="ECO:0000256" key="8">
    <source>
        <dbReference type="ARBA" id="ARBA00022801"/>
    </source>
</evidence>
<feature type="domain" description="Helicase ATP-binding" evidence="18">
    <location>
        <begin position="26"/>
        <end position="333"/>
    </location>
</feature>
<dbReference type="PANTHER" id="PTHR11472">
    <property type="entry name" value="DNA REPAIR DEAD HELICASE RAD3/XP-D SUBFAMILY MEMBER"/>
    <property type="match status" value="1"/>
</dbReference>
<dbReference type="GO" id="GO:0005634">
    <property type="term" value="C:nucleus"/>
    <property type="evidence" value="ECO:0007669"/>
    <property type="project" value="UniProtKB-SubCell"/>
</dbReference>
<evidence type="ECO:0000256" key="15">
    <source>
        <dbReference type="ARBA" id="ARBA00023242"/>
    </source>
</evidence>
<evidence type="ECO:0000256" key="7">
    <source>
        <dbReference type="ARBA" id="ARBA00022763"/>
    </source>
</evidence>
<dbReference type="GO" id="GO:0003677">
    <property type="term" value="F:DNA binding"/>
    <property type="evidence" value="ECO:0007669"/>
    <property type="project" value="InterPro"/>
</dbReference>
<keyword evidence="12" id="KW-0411">Iron-sulfur</keyword>
<evidence type="ECO:0000256" key="17">
    <source>
        <dbReference type="SAM" id="MobiDB-lite"/>
    </source>
</evidence>
<proteinExistence type="inferred from homology"/>
<keyword evidence="19" id="KW-1185">Reference proteome</keyword>
<evidence type="ECO:0000256" key="6">
    <source>
        <dbReference type="ARBA" id="ARBA00022741"/>
    </source>
</evidence>
<keyword evidence="7" id="KW-0227">DNA damage</keyword>
<dbReference type="GO" id="GO:0051539">
    <property type="term" value="F:4 iron, 4 sulfur cluster binding"/>
    <property type="evidence" value="ECO:0007669"/>
    <property type="project" value="UniProtKB-KW"/>
</dbReference>
<gene>
    <name evidence="20" type="primary">LOC105055234</name>
</gene>
<feature type="region of interest" description="Disordered" evidence="17">
    <location>
        <begin position="811"/>
        <end position="841"/>
    </location>
</feature>
<dbReference type="SUPFAM" id="SSF52540">
    <property type="entry name" value="P-loop containing nucleoside triphosphate hydrolases"/>
    <property type="match status" value="1"/>
</dbReference>
<evidence type="ECO:0000256" key="4">
    <source>
        <dbReference type="ARBA" id="ARBA00022485"/>
    </source>
</evidence>
<dbReference type="InterPro" id="IPR010614">
    <property type="entry name" value="RAD3-like_helicase_DEAD"/>
</dbReference>
<evidence type="ECO:0000256" key="2">
    <source>
        <dbReference type="ARBA" id="ARBA00004123"/>
    </source>
</evidence>
<evidence type="ECO:0000256" key="9">
    <source>
        <dbReference type="ARBA" id="ARBA00022806"/>
    </source>
</evidence>
<comment type="similarity">
    <text evidence="3">Belongs to the DEAD box helicase family. DEAH subfamily.</text>
</comment>
<dbReference type="SMART" id="SM00491">
    <property type="entry name" value="HELICc2"/>
    <property type="match status" value="1"/>
</dbReference>
<keyword evidence="14" id="KW-0413">Isomerase</keyword>
<keyword evidence="5" id="KW-0479">Metal-binding</keyword>
<keyword evidence="10" id="KW-0067">ATP-binding</keyword>
<accession>A0A6J0PQ83</accession>
<evidence type="ECO:0000256" key="1">
    <source>
        <dbReference type="ARBA" id="ARBA00001966"/>
    </source>
</evidence>
<evidence type="ECO:0000259" key="18">
    <source>
        <dbReference type="PROSITE" id="PS51193"/>
    </source>
</evidence>
<dbReference type="PROSITE" id="PS51193">
    <property type="entry name" value="HELICASE_ATP_BIND_2"/>
    <property type="match status" value="1"/>
</dbReference>
<dbReference type="InterPro" id="IPR006555">
    <property type="entry name" value="ATP-dep_Helicase_C"/>
</dbReference>
<protein>
    <recommendedName>
        <fullName evidence="16">DNA 5'-3' helicase FANCJ</fullName>
    </recommendedName>
</protein>
<dbReference type="InterPro" id="IPR014013">
    <property type="entry name" value="Helic_SF1/SF2_ATP-bd_DinG/Rad3"/>
</dbReference>
<dbReference type="InterPro" id="IPR045028">
    <property type="entry name" value="DinG/Rad3-like"/>
</dbReference>
<evidence type="ECO:0000313" key="19">
    <source>
        <dbReference type="Proteomes" id="UP000504607"/>
    </source>
</evidence>
<dbReference type="GO" id="GO:0016818">
    <property type="term" value="F:hydrolase activity, acting on acid anhydrides, in phosphorus-containing anhydrides"/>
    <property type="evidence" value="ECO:0007669"/>
    <property type="project" value="InterPro"/>
</dbReference>
<evidence type="ECO:0000256" key="5">
    <source>
        <dbReference type="ARBA" id="ARBA00022723"/>
    </source>
</evidence>
<sequence>MTAAMDPKTPSQSPNPSSKQNVYQIGGVPVEFPYRPYGSQLAFMGRVISTLDRARRQGHCHALLESPTGTGKSLALLCSSLGWQQHQRSILLATTTQPTPDPLLHGGGFIPEPMPSRNSEQPPPATSARAQKRLLAPKIFYATRTHSQISQVIREFRKTSYRVPMGILASRKHYCINKNVCMKDSVDEECKLLLKDPQNLGCVEFKNANKLKAHPSLQQGGCHEVHDIEDLVKVGRTVKGCPYFAAQILAEEGQIVFCPYSYIINPIVRRAMDVDIKGCIVILDEAHNIEDMAREAGSIDAEEEVLFKMQTELGQLCMIDHVAMIYRPLYDMIQGIISWISDRKNNLQKHEFENYSSCWTGDKAIRELQQAGITQQCFPILQECATKAIKAATDAEPGEIYLSGISSITLEGLFSSLNYFFSENGSHALDYQLALQQHVKRDGSNAASGLKCTFSLWCLNPAIVFREIANFSLSVILTSGTLSPMGSFASELGVQFEVSMEVPHVIDVDSQLWAAVIPSGPANCPLNASYKMADGYPFQDALGASLEEICKIVPSGALVFFPSYKLLEKLRDRWCQTGQWARLNAQKPIFVEPRGNVDEFEAVLRGYYDAIHGNNKTSHGKTRYGLKRVSKHLPTKESPQNSIKGGAALLAVCRGKVSEGIDFSDENARVVVIVGIPFPNINDVQVMLKKKHNDAYKVSKNLLSGSEWYCHQAFRALNQAAGRCIRHRFDYGAIILLDERYKEERNLAYISKWIRNSIKQYRNFDESLKGLRDFFQNVERQIGPKSKEATCENALQTDLLIPETNKEVSCSSKQSISDRGLPQKKNQKAKRLNRQNRRKMVPQNTVAIAESSQLAKDSSPTIVDDSPVSLLNAQCSRKVEAAGERNKKLLNSSTSCIDFENITPVSSKYSDTISVESSENILHQSLAIENTVIEAQIASPRDTSDDKSAYSAANTCNQSLDGPSFSLSTTITNVADTPEKPPYADVFNSEQDSSLNMSVNSHSQKRRRIMFSQLSSCTQTGRLSCPGAEYLCQVDKVSSSNISKDTVQISESPSADNCPDFKHHKLIQGLFPENSCGVSAFSFDPPSMANMLRICCSICKSPLGIRENKFLVPCLLTSSSKAYLANVLKPRPPSSCLPESLPRSPRALLPVLISDISSVDQRIFDRCTKDGAPQHDVWSEEDGCVFRTLSCPFCTVPKTLGVQVMATDASNVHLLNKVFFHADHVDMTREQTPKQEATPVCASVPSRGSSVIEIERYVYNPQPKNLTKAKLRLPKRDHISSDHQDGDGT</sequence>
<dbReference type="InterPro" id="IPR027417">
    <property type="entry name" value="P-loop_NTPase"/>
</dbReference>
<evidence type="ECO:0000256" key="13">
    <source>
        <dbReference type="ARBA" id="ARBA00023204"/>
    </source>
</evidence>
<feature type="compositionally biased region" description="Basic residues" evidence="17">
    <location>
        <begin position="825"/>
        <end position="840"/>
    </location>
</feature>
<keyword evidence="8" id="KW-0378">Hydrolase</keyword>
<dbReference type="OrthoDB" id="19182at2759"/>
<keyword evidence="15" id="KW-0539">Nucleus</keyword>
<dbReference type="InterPro" id="IPR006554">
    <property type="entry name" value="Helicase-like_DEXD_c2"/>
</dbReference>
<dbReference type="FunCoup" id="A0A6J0PQ83">
    <property type="interactions" value="808"/>
</dbReference>
<dbReference type="Gene3D" id="3.40.50.300">
    <property type="entry name" value="P-loop containing nucleotide triphosphate hydrolases"/>
    <property type="match status" value="2"/>
</dbReference>
<dbReference type="GO" id="GO:0006289">
    <property type="term" value="P:nucleotide-excision repair"/>
    <property type="evidence" value="ECO:0007669"/>
    <property type="project" value="TreeGrafter"/>
</dbReference>
<keyword evidence="13" id="KW-0234">DNA repair</keyword>
<dbReference type="RefSeq" id="XP_019709839.1">
    <property type="nucleotide sequence ID" value="XM_019854280.2"/>
</dbReference>
<keyword evidence="11" id="KW-0408">Iron</keyword>
<dbReference type="GO" id="GO:0046872">
    <property type="term" value="F:metal ion binding"/>
    <property type="evidence" value="ECO:0007669"/>
    <property type="project" value="UniProtKB-KW"/>
</dbReference>
<dbReference type="CDD" id="cd18788">
    <property type="entry name" value="SF2_C_XPD"/>
    <property type="match status" value="1"/>
</dbReference>
<name>A0A6J0PQ83_ELAGV</name>
<comment type="cofactor">
    <cofactor evidence="1">
        <name>[4Fe-4S] cluster</name>
        <dbReference type="ChEBI" id="CHEBI:49883"/>
    </cofactor>
</comment>
<dbReference type="GO" id="GO:0003678">
    <property type="term" value="F:DNA helicase activity"/>
    <property type="evidence" value="ECO:0007669"/>
    <property type="project" value="InterPro"/>
</dbReference>
<dbReference type="GO" id="GO:1990918">
    <property type="term" value="P:double-strand break repair involved in meiotic recombination"/>
    <property type="evidence" value="ECO:0007669"/>
    <property type="project" value="TreeGrafter"/>
</dbReference>
<organism evidence="19 20">
    <name type="scientific">Elaeis guineensis var. tenera</name>
    <name type="common">Oil palm</name>
    <dbReference type="NCBI Taxonomy" id="51953"/>
    <lineage>
        <taxon>Eukaryota</taxon>
        <taxon>Viridiplantae</taxon>
        <taxon>Streptophyta</taxon>
        <taxon>Embryophyta</taxon>
        <taxon>Tracheophyta</taxon>
        <taxon>Spermatophyta</taxon>
        <taxon>Magnoliopsida</taxon>
        <taxon>Liliopsida</taxon>
        <taxon>Arecaceae</taxon>
        <taxon>Arecoideae</taxon>
        <taxon>Cocoseae</taxon>
        <taxon>Elaeidinae</taxon>
        <taxon>Elaeis</taxon>
    </lineage>
</organism>
<dbReference type="PANTHER" id="PTHR11472:SF47">
    <property type="entry name" value="FANCONI ANEMIA GROUP J PROTEIN"/>
    <property type="match status" value="1"/>
</dbReference>
<feature type="region of interest" description="Disordered" evidence="17">
    <location>
        <begin position="101"/>
        <end position="129"/>
    </location>
</feature>
<evidence type="ECO:0000256" key="16">
    <source>
        <dbReference type="ARBA" id="ARBA00082714"/>
    </source>
</evidence>
<dbReference type="FunFam" id="3.40.50.300:FF:000731">
    <property type="entry name" value="Fanconi anemia group J protein homolog"/>
    <property type="match status" value="1"/>
</dbReference>
<dbReference type="Proteomes" id="UP000504607">
    <property type="component" value="Chromosome 12"/>
</dbReference>
<feature type="region of interest" description="Disordered" evidence="17">
    <location>
        <begin position="1"/>
        <end position="22"/>
    </location>
</feature>
<dbReference type="InParanoid" id="A0A6J0PQ83"/>
<evidence type="ECO:0000256" key="12">
    <source>
        <dbReference type="ARBA" id="ARBA00023014"/>
    </source>
</evidence>
<evidence type="ECO:0000256" key="14">
    <source>
        <dbReference type="ARBA" id="ARBA00023235"/>
    </source>
</evidence>
<dbReference type="Pfam" id="PF06733">
    <property type="entry name" value="DEAD_2"/>
    <property type="match status" value="1"/>
</dbReference>
<evidence type="ECO:0000256" key="10">
    <source>
        <dbReference type="ARBA" id="ARBA00022840"/>
    </source>
</evidence>
<evidence type="ECO:0000313" key="20">
    <source>
        <dbReference type="RefSeq" id="XP_019709839.1"/>
    </source>
</evidence>
<feature type="compositionally biased region" description="Low complexity" evidence="17">
    <location>
        <begin position="7"/>
        <end position="21"/>
    </location>
</feature>
<dbReference type="SMART" id="SM00488">
    <property type="entry name" value="DEXDc2"/>
    <property type="match status" value="1"/>
</dbReference>
<keyword evidence="9" id="KW-0347">Helicase</keyword>
<dbReference type="Pfam" id="PF13307">
    <property type="entry name" value="Helicase_C_2"/>
    <property type="match status" value="1"/>
</dbReference>
<evidence type="ECO:0000256" key="3">
    <source>
        <dbReference type="ARBA" id="ARBA00008792"/>
    </source>
</evidence>